<keyword evidence="1 3" id="KW-0378">Hydrolase</keyword>
<dbReference type="CDD" id="cd01399">
    <property type="entry name" value="GlcN6P_deaminase"/>
    <property type="match status" value="1"/>
</dbReference>
<dbReference type="HAMAP" id="MF_01241">
    <property type="entry name" value="GlcN6P_deamin"/>
    <property type="match status" value="1"/>
</dbReference>
<keyword evidence="2 3" id="KW-0119">Carbohydrate metabolism</keyword>
<comment type="pathway">
    <text evidence="3">Amino-sugar metabolism; N-acetylneuraminate degradation; D-fructose 6-phosphate from N-acetylneuraminate: step 5/5.</text>
</comment>
<feature type="domain" description="Glucosamine/galactosamine-6-phosphate isomerase" evidence="4">
    <location>
        <begin position="16"/>
        <end position="228"/>
    </location>
</feature>
<dbReference type="InterPro" id="IPR018321">
    <property type="entry name" value="Glucosamine6P_isomerase_CS"/>
</dbReference>
<protein>
    <recommendedName>
        <fullName evidence="3">Glucosamine-6-phosphate deaminase</fullName>
        <ecNumber evidence="3">3.5.99.6</ecNumber>
    </recommendedName>
    <alternativeName>
        <fullName evidence="3">GlcN6P deaminase</fullName>
        <shortName evidence="3">GNPDA</shortName>
    </alternativeName>
    <alternativeName>
        <fullName evidence="3">Glucosamine-6-phosphate isomerase</fullName>
    </alternativeName>
</protein>
<dbReference type="GO" id="GO:0004342">
    <property type="term" value="F:glucosamine-6-phosphate deaminase activity"/>
    <property type="evidence" value="ECO:0007669"/>
    <property type="project" value="UniProtKB-EC"/>
</dbReference>
<dbReference type="RefSeq" id="WP_385938845.1">
    <property type="nucleotide sequence ID" value="NZ_JBHSOZ010000003.1"/>
</dbReference>
<organism evidence="5 6">
    <name type="scientific">Thalassorhabdus alkalitolerans</name>
    <dbReference type="NCBI Taxonomy" id="2282697"/>
    <lineage>
        <taxon>Bacteria</taxon>
        <taxon>Bacillati</taxon>
        <taxon>Bacillota</taxon>
        <taxon>Bacilli</taxon>
        <taxon>Bacillales</taxon>
        <taxon>Bacillaceae</taxon>
        <taxon>Thalassorhabdus</taxon>
    </lineage>
</organism>
<reference evidence="6" key="1">
    <citation type="journal article" date="2019" name="Int. J. Syst. Evol. Microbiol.">
        <title>The Global Catalogue of Microorganisms (GCM) 10K type strain sequencing project: providing services to taxonomists for standard genome sequencing and annotation.</title>
        <authorList>
            <consortium name="The Broad Institute Genomics Platform"/>
            <consortium name="The Broad Institute Genome Sequencing Center for Infectious Disease"/>
            <person name="Wu L."/>
            <person name="Ma J."/>
        </authorList>
    </citation>
    <scope>NUCLEOTIDE SEQUENCE [LARGE SCALE GENOMIC DNA]</scope>
    <source>
        <strain evidence="6">CECT 7184</strain>
    </source>
</reference>
<evidence type="ECO:0000313" key="6">
    <source>
        <dbReference type="Proteomes" id="UP001596142"/>
    </source>
</evidence>
<dbReference type="Gene3D" id="3.40.50.1360">
    <property type="match status" value="1"/>
</dbReference>
<sequence>MKVIVCSSYEMVSVKAAQIVRSHVREKPDSVFGLATGGTPLRMYDLLAEDHRLNGTSYQKAVSFNLDEYVGLNRSHPNSYHYYMQSHFFSKVDLLPANRFVPDGLASDLQEECEQYEKQIKDEGGIDLQILGLGENGHIGFNEPGTSFKKGTHVTTLTNDTRKANARFFKNQREVPHYAITMGLNTIIQAKKIVLLAAGRKKAKAVKRMITGPVTESFPASILQTHSDVTILIDKEASFENIKEEK</sequence>
<dbReference type="PROSITE" id="PS01161">
    <property type="entry name" value="GLC_GALNAC_ISOMERASE"/>
    <property type="match status" value="1"/>
</dbReference>
<dbReference type="Pfam" id="PF01182">
    <property type="entry name" value="Glucosamine_iso"/>
    <property type="match status" value="1"/>
</dbReference>
<dbReference type="NCBIfam" id="TIGR00502">
    <property type="entry name" value="nagB"/>
    <property type="match status" value="1"/>
</dbReference>
<evidence type="ECO:0000256" key="1">
    <source>
        <dbReference type="ARBA" id="ARBA00022801"/>
    </source>
</evidence>
<dbReference type="InterPro" id="IPR006148">
    <property type="entry name" value="Glc/Gal-6P_isomerase"/>
</dbReference>
<feature type="active site" description="For ring-opening step" evidence="3">
    <location>
        <position position="136"/>
    </location>
</feature>
<dbReference type="Proteomes" id="UP001596142">
    <property type="component" value="Unassembled WGS sequence"/>
</dbReference>
<accession>A0ABW0YIG5</accession>
<evidence type="ECO:0000256" key="2">
    <source>
        <dbReference type="ARBA" id="ARBA00023277"/>
    </source>
</evidence>
<dbReference type="InterPro" id="IPR004547">
    <property type="entry name" value="Glucosamine6P_isomerase"/>
</dbReference>
<proteinExistence type="inferred from homology"/>
<evidence type="ECO:0000259" key="4">
    <source>
        <dbReference type="Pfam" id="PF01182"/>
    </source>
</evidence>
<name>A0ABW0YIG5_9BACI</name>
<comment type="function">
    <text evidence="3">Catalyzes the reversible isomerization-deamination of glucosamine 6-phosphate (GlcN6P) to form fructose 6-phosphate (Fru6P) and ammonium ion.</text>
</comment>
<comment type="caution">
    <text evidence="5">The sequence shown here is derived from an EMBL/GenBank/DDBJ whole genome shotgun (WGS) entry which is preliminary data.</text>
</comment>
<dbReference type="PANTHER" id="PTHR11280:SF5">
    <property type="entry name" value="GLUCOSAMINE-6-PHOSPHATE ISOMERASE"/>
    <property type="match status" value="1"/>
</dbReference>
<dbReference type="SUPFAM" id="SSF100950">
    <property type="entry name" value="NagB/RpiA/CoA transferase-like"/>
    <property type="match status" value="1"/>
</dbReference>
<gene>
    <name evidence="3 5" type="primary">nagB</name>
    <name evidence="5" type="ORF">ACFPU1_03915</name>
</gene>
<feature type="active site" description="Proton acceptor; for ring-opening step" evidence="3">
    <location>
        <position position="138"/>
    </location>
</feature>
<feature type="active site" description="For ring-opening step" evidence="3">
    <location>
        <position position="143"/>
    </location>
</feature>
<comment type="catalytic activity">
    <reaction evidence="3">
        <text>alpha-D-glucosamine 6-phosphate + H2O = beta-D-fructose 6-phosphate + NH4(+)</text>
        <dbReference type="Rhea" id="RHEA:12172"/>
        <dbReference type="ChEBI" id="CHEBI:15377"/>
        <dbReference type="ChEBI" id="CHEBI:28938"/>
        <dbReference type="ChEBI" id="CHEBI:57634"/>
        <dbReference type="ChEBI" id="CHEBI:75989"/>
        <dbReference type="EC" id="3.5.99.6"/>
    </reaction>
</comment>
<dbReference type="EMBL" id="JBHSOZ010000003">
    <property type="protein sequence ID" value="MFC5711916.1"/>
    <property type="molecule type" value="Genomic_DNA"/>
</dbReference>
<feature type="active site" description="Proton acceptor; for enolization step" evidence="3">
    <location>
        <position position="67"/>
    </location>
</feature>
<dbReference type="EC" id="3.5.99.6" evidence="3"/>
<comment type="caution">
    <text evidence="3">Lacks conserved residue(s) required for the propagation of feature annotation.</text>
</comment>
<dbReference type="PANTHER" id="PTHR11280">
    <property type="entry name" value="GLUCOSAMINE-6-PHOSPHATE ISOMERASE"/>
    <property type="match status" value="1"/>
</dbReference>
<evidence type="ECO:0000313" key="5">
    <source>
        <dbReference type="EMBL" id="MFC5711916.1"/>
    </source>
</evidence>
<keyword evidence="6" id="KW-1185">Reference proteome</keyword>
<dbReference type="InterPro" id="IPR037171">
    <property type="entry name" value="NagB/RpiA_transferase-like"/>
</dbReference>
<comment type="similarity">
    <text evidence="3">Belongs to the glucosamine/galactosamine-6-phosphate isomerase family. NagB subfamily.</text>
</comment>
<evidence type="ECO:0000256" key="3">
    <source>
        <dbReference type="HAMAP-Rule" id="MF_01241"/>
    </source>
</evidence>